<name>A0A9J6PAR7_9PROT</name>
<dbReference type="InterPro" id="IPR001296">
    <property type="entry name" value="Glyco_trans_1"/>
</dbReference>
<dbReference type="SUPFAM" id="SSF53756">
    <property type="entry name" value="UDP-Glycosyltransferase/glycogen phosphorylase"/>
    <property type="match status" value="1"/>
</dbReference>
<dbReference type="PANTHER" id="PTHR12526">
    <property type="entry name" value="GLYCOSYLTRANSFERASE"/>
    <property type="match status" value="1"/>
</dbReference>
<dbReference type="InterPro" id="IPR028098">
    <property type="entry name" value="Glyco_trans_4-like_N"/>
</dbReference>
<dbReference type="CDD" id="cd03819">
    <property type="entry name" value="GT4_WavL-like"/>
    <property type="match status" value="1"/>
</dbReference>
<evidence type="ECO:0000259" key="2">
    <source>
        <dbReference type="Pfam" id="PF13439"/>
    </source>
</evidence>
<protein>
    <submittedName>
        <fullName evidence="3">Glycosyltransferase family 4 protein</fullName>
    </submittedName>
</protein>
<reference evidence="3" key="1">
    <citation type="submission" date="2022-06" db="EMBL/GenBank/DDBJ databases">
        <title>Isolation and Genomics of Futiania mangrovii gen. nov., sp. nov., a Rare and Metabolically-versatile member in the Class Alphaproteobacteria.</title>
        <authorList>
            <person name="Liu L."/>
            <person name="Huang W.-C."/>
            <person name="Pan J."/>
            <person name="Li J."/>
            <person name="Huang Y."/>
            <person name="Du H."/>
            <person name="Liu Y."/>
            <person name="Li M."/>
        </authorList>
    </citation>
    <scope>NUCLEOTIDE SEQUENCE</scope>
    <source>
        <strain evidence="3">FT118</strain>
    </source>
</reference>
<dbReference type="Gene3D" id="3.40.50.2000">
    <property type="entry name" value="Glycogen Phosphorylase B"/>
    <property type="match status" value="2"/>
</dbReference>
<evidence type="ECO:0000259" key="1">
    <source>
        <dbReference type="Pfam" id="PF00534"/>
    </source>
</evidence>
<organism evidence="3 4">
    <name type="scientific">Futiania mangrovi</name>
    <dbReference type="NCBI Taxonomy" id="2959716"/>
    <lineage>
        <taxon>Bacteria</taxon>
        <taxon>Pseudomonadati</taxon>
        <taxon>Pseudomonadota</taxon>
        <taxon>Alphaproteobacteria</taxon>
        <taxon>Futianiales</taxon>
        <taxon>Futianiaceae</taxon>
        <taxon>Futiania</taxon>
    </lineage>
</organism>
<dbReference type="Pfam" id="PF13439">
    <property type="entry name" value="Glyco_transf_4"/>
    <property type="match status" value="1"/>
</dbReference>
<keyword evidence="4" id="KW-1185">Reference proteome</keyword>
<dbReference type="PANTHER" id="PTHR12526:SF638">
    <property type="entry name" value="SPORE COAT PROTEIN SA"/>
    <property type="match status" value="1"/>
</dbReference>
<sequence>MTQTRMPTVLQVIPALDAGGAERGCVDVALALARAGGTAIVASEGGRLAGELERGGARHVTLPLASKNPRTMWANAARLADLIAETGADVIHARSRAPAWSALRAARRTGAHFVTTYHGVYNARGPLKRLYNSVMARGERVVAISDFVAAHVRATYPFAADRIVTIPRGIDIARFSPASVTEVRKVRLLEQWGLLDDPRKILFLPGRLTRWKGQAVMIEAAALLRARRDDFVCVIAGDAQGRDAYESELGRMVRERGLEHFVKLPGHLVDISAGYALCDIAISASIEPEAFGRVPVEAQAMERPVIATAHGGAAETVIDGVTGFLVPPGDAKALAAGLDACLDLGPRYRAEMGARGRAHVQDTYTVGRMCASYIEVYKSLCD</sequence>
<feature type="domain" description="Glycosyltransferase subfamily 4-like N-terminal" evidence="2">
    <location>
        <begin position="19"/>
        <end position="174"/>
    </location>
</feature>
<dbReference type="RefSeq" id="WP_269333118.1">
    <property type="nucleotide sequence ID" value="NZ_JAMZFT010000002.1"/>
</dbReference>
<evidence type="ECO:0000313" key="4">
    <source>
        <dbReference type="Proteomes" id="UP001055804"/>
    </source>
</evidence>
<dbReference type="EMBL" id="JAMZFT010000002">
    <property type="protein sequence ID" value="MCP1337188.1"/>
    <property type="molecule type" value="Genomic_DNA"/>
</dbReference>
<comment type="caution">
    <text evidence="3">The sequence shown here is derived from an EMBL/GenBank/DDBJ whole genome shotgun (WGS) entry which is preliminary data.</text>
</comment>
<proteinExistence type="predicted"/>
<dbReference type="Proteomes" id="UP001055804">
    <property type="component" value="Unassembled WGS sequence"/>
</dbReference>
<dbReference type="GO" id="GO:0016757">
    <property type="term" value="F:glycosyltransferase activity"/>
    <property type="evidence" value="ECO:0007669"/>
    <property type="project" value="InterPro"/>
</dbReference>
<accession>A0A9J6PAR7</accession>
<feature type="domain" description="Glycosyl transferase family 1" evidence="1">
    <location>
        <begin position="195"/>
        <end position="358"/>
    </location>
</feature>
<dbReference type="AlphaFoldDB" id="A0A9J6PAR7"/>
<gene>
    <name evidence="3" type="ORF">NJQ99_12260</name>
</gene>
<evidence type="ECO:0000313" key="3">
    <source>
        <dbReference type="EMBL" id="MCP1337188.1"/>
    </source>
</evidence>
<dbReference type="Pfam" id="PF00534">
    <property type="entry name" value="Glycos_transf_1"/>
    <property type="match status" value="1"/>
</dbReference>